<proteinExistence type="predicted"/>
<evidence type="ECO:0000313" key="2">
    <source>
        <dbReference type="Proteomes" id="UP000218334"/>
    </source>
</evidence>
<sequence>MVHALIAFSYDEVVKAGKAHGTTDEDLMGGLFFYVKVQLVEFSQRLRRFKIGGT</sequence>
<dbReference type="EMBL" id="KZ293515">
    <property type="protein sequence ID" value="PBK59037.1"/>
    <property type="molecule type" value="Genomic_DNA"/>
</dbReference>
<name>A0A2H3B352_9AGAR</name>
<dbReference type="Proteomes" id="UP000218334">
    <property type="component" value="Unassembled WGS sequence"/>
</dbReference>
<gene>
    <name evidence="1" type="ORF">ARMSODRAFT_899819</name>
</gene>
<accession>A0A2H3B352</accession>
<keyword evidence="2" id="KW-1185">Reference proteome</keyword>
<dbReference type="AlphaFoldDB" id="A0A2H3B352"/>
<organism evidence="1 2">
    <name type="scientific">Armillaria solidipes</name>
    <dbReference type="NCBI Taxonomy" id="1076256"/>
    <lineage>
        <taxon>Eukaryota</taxon>
        <taxon>Fungi</taxon>
        <taxon>Dikarya</taxon>
        <taxon>Basidiomycota</taxon>
        <taxon>Agaricomycotina</taxon>
        <taxon>Agaricomycetes</taxon>
        <taxon>Agaricomycetidae</taxon>
        <taxon>Agaricales</taxon>
        <taxon>Marasmiineae</taxon>
        <taxon>Physalacriaceae</taxon>
        <taxon>Armillaria</taxon>
    </lineage>
</organism>
<protein>
    <submittedName>
        <fullName evidence="1">Uncharacterized protein</fullName>
    </submittedName>
</protein>
<evidence type="ECO:0000313" key="1">
    <source>
        <dbReference type="EMBL" id="PBK59037.1"/>
    </source>
</evidence>
<dbReference type="STRING" id="1076256.A0A2H3B352"/>
<reference evidence="2" key="1">
    <citation type="journal article" date="2017" name="Nat. Ecol. Evol.">
        <title>Genome expansion and lineage-specific genetic innovations in the forest pathogenic fungi Armillaria.</title>
        <authorList>
            <person name="Sipos G."/>
            <person name="Prasanna A.N."/>
            <person name="Walter M.C."/>
            <person name="O'Connor E."/>
            <person name="Balint B."/>
            <person name="Krizsan K."/>
            <person name="Kiss B."/>
            <person name="Hess J."/>
            <person name="Varga T."/>
            <person name="Slot J."/>
            <person name="Riley R."/>
            <person name="Boka B."/>
            <person name="Rigling D."/>
            <person name="Barry K."/>
            <person name="Lee J."/>
            <person name="Mihaltcheva S."/>
            <person name="LaButti K."/>
            <person name="Lipzen A."/>
            <person name="Waldron R."/>
            <person name="Moloney N.M."/>
            <person name="Sperisen C."/>
            <person name="Kredics L."/>
            <person name="Vagvoelgyi C."/>
            <person name="Patrignani A."/>
            <person name="Fitzpatrick D."/>
            <person name="Nagy I."/>
            <person name="Doyle S."/>
            <person name="Anderson J.B."/>
            <person name="Grigoriev I.V."/>
            <person name="Gueldener U."/>
            <person name="Muensterkoetter M."/>
            <person name="Nagy L.G."/>
        </authorList>
    </citation>
    <scope>NUCLEOTIDE SEQUENCE [LARGE SCALE GENOMIC DNA]</scope>
    <source>
        <strain evidence="2">28-4</strain>
    </source>
</reference>